<dbReference type="PANTHER" id="PTHR21016:SF7">
    <property type="entry name" value="TM2 DOMAIN-CONTAINING PROTEIN 3"/>
    <property type="match status" value="1"/>
</dbReference>
<dbReference type="PANTHER" id="PTHR21016">
    <property type="entry name" value="BETA-AMYLOID BINDING PROTEIN-RELATED"/>
    <property type="match status" value="1"/>
</dbReference>
<dbReference type="Proteomes" id="UP000323522">
    <property type="component" value="Chromosome"/>
</dbReference>
<keyword evidence="3" id="KW-0732">Signal</keyword>
<comment type="subcellular location">
    <subcellularLocation>
        <location evidence="1">Membrane</location>
        <topology evidence="1">Multi-pass membrane protein</topology>
    </subcellularLocation>
</comment>
<keyword evidence="6" id="KW-0325">Glycoprotein</keyword>
<evidence type="ECO:0000256" key="4">
    <source>
        <dbReference type="ARBA" id="ARBA00022989"/>
    </source>
</evidence>
<evidence type="ECO:0000313" key="8">
    <source>
        <dbReference type="Proteomes" id="UP000323522"/>
    </source>
</evidence>
<accession>A0A5C1Q3I0</accession>
<dbReference type="EMBL" id="CP035708">
    <property type="protein sequence ID" value="QEN01660.1"/>
    <property type="molecule type" value="Genomic_DNA"/>
</dbReference>
<sequence length="111" mass="11904">MSMVFCRGCGKSIHESATTCPHCGAPQRAVTAAPSPAFVPGPHGKSWPVLFVLVFFAGFLGVHRFYVGKIGTGIAQLLTFGGFGFWLLWDFIQIARGRFTDAAGNVIAYGH</sequence>
<evidence type="ECO:0000256" key="1">
    <source>
        <dbReference type="ARBA" id="ARBA00004141"/>
    </source>
</evidence>
<dbReference type="GO" id="GO:0016020">
    <property type="term" value="C:membrane"/>
    <property type="evidence" value="ECO:0007669"/>
    <property type="project" value="UniProtKB-SubCell"/>
</dbReference>
<protein>
    <submittedName>
        <fullName evidence="7">TM2 domain-containing protein</fullName>
    </submittedName>
</protein>
<dbReference type="KEGG" id="snn:EWH46_13325"/>
<dbReference type="RefSeq" id="WP_149504331.1">
    <property type="nucleotide sequence ID" value="NZ_JACCPY010000048.1"/>
</dbReference>
<keyword evidence="2" id="KW-0812">Transmembrane</keyword>
<name>A0A5C1Q3I0_9BURK</name>
<dbReference type="Pfam" id="PF05154">
    <property type="entry name" value="TM2"/>
    <property type="match status" value="1"/>
</dbReference>
<evidence type="ECO:0000256" key="2">
    <source>
        <dbReference type="ARBA" id="ARBA00022692"/>
    </source>
</evidence>
<organism evidence="7 8">
    <name type="scientific">Sphaerotilus sulfidivorans</name>
    <dbReference type="NCBI Taxonomy" id="639200"/>
    <lineage>
        <taxon>Bacteria</taxon>
        <taxon>Pseudomonadati</taxon>
        <taxon>Pseudomonadota</taxon>
        <taxon>Betaproteobacteria</taxon>
        <taxon>Burkholderiales</taxon>
        <taxon>Sphaerotilaceae</taxon>
        <taxon>Sphaerotilus</taxon>
    </lineage>
</organism>
<proteinExistence type="predicted"/>
<reference evidence="7 8" key="1">
    <citation type="submission" date="2019-02" db="EMBL/GenBank/DDBJ databases">
        <title>Complete Genome Sequence and Methylome Analysis of Sphaerotilus natans subsp. sulfidivorans D-507.</title>
        <authorList>
            <person name="Fomenkov A."/>
            <person name="Gridneva E."/>
            <person name="Smolyakov D."/>
            <person name="Dubinina G."/>
            <person name="Vincze T."/>
            <person name="Grabovich M."/>
            <person name="Roberts R.J."/>
        </authorList>
    </citation>
    <scope>NUCLEOTIDE SEQUENCE [LARGE SCALE GENOMIC DNA]</scope>
    <source>
        <strain evidence="7 8">D-507</strain>
    </source>
</reference>
<evidence type="ECO:0000256" key="5">
    <source>
        <dbReference type="ARBA" id="ARBA00023136"/>
    </source>
</evidence>
<evidence type="ECO:0000256" key="3">
    <source>
        <dbReference type="ARBA" id="ARBA00022729"/>
    </source>
</evidence>
<dbReference type="AlphaFoldDB" id="A0A5C1Q3I0"/>
<keyword evidence="5" id="KW-0472">Membrane</keyword>
<dbReference type="InterPro" id="IPR007829">
    <property type="entry name" value="TM2"/>
</dbReference>
<evidence type="ECO:0000256" key="6">
    <source>
        <dbReference type="ARBA" id="ARBA00023180"/>
    </source>
</evidence>
<dbReference type="InterPro" id="IPR050932">
    <property type="entry name" value="TM2D1-3-like"/>
</dbReference>
<gene>
    <name evidence="7" type="ORF">EWH46_13325</name>
</gene>
<dbReference type="OrthoDB" id="5365675at2"/>
<keyword evidence="4" id="KW-1133">Transmembrane helix</keyword>
<evidence type="ECO:0000313" key="7">
    <source>
        <dbReference type="EMBL" id="QEN01660.1"/>
    </source>
</evidence>